<keyword evidence="8" id="KW-0472">Membrane</keyword>
<dbReference type="InterPro" id="IPR036890">
    <property type="entry name" value="HATPase_C_sf"/>
</dbReference>
<evidence type="ECO:0000313" key="12">
    <source>
        <dbReference type="Proteomes" id="UP000218267"/>
    </source>
</evidence>
<dbReference type="InterPro" id="IPR003661">
    <property type="entry name" value="HisK_dim/P_dom"/>
</dbReference>
<proteinExistence type="predicted"/>
<dbReference type="RefSeq" id="WP_162845494.1">
    <property type="nucleotide sequence ID" value="NZ_AP018042.1"/>
</dbReference>
<sequence>MKYAFIIILISLSSVLVAQPKIDSLEALLPEKQKLEKVKLLNELAVAYSNVSPDKGLDYAQKAYAIALDKNSKTDIAKSLKNIGVNYWAKSEMHLALENHQQSLKIYEEINDLKGICSLYGNIGLVYKELSDYENALKYYLKSLEISDKEGFNDICIKTVINISNIYINQKDYPKAQKYVQEAIDMSEKFGNTTMLASPLTTMGQIYSAQDKLTKAESFFKKSLEINRKNGNIFGSTISLYNIGGIEYKLKNYAKALEYFQESLLLSTKINDQIGVLMVNRNIGLIYKDLNKFDTALSYYKKAFELAIELDSKEEKLDIYNRYSELYKSTGQFDKSLNYLEKYISLKDSIYTENSSKQIAEMQTKYDSEKKEKENELLRKNSEIQNLAIAKQTTIRNSFIALSLLIILIAIILYSRFKIKKDANTILSKKNNLIEEQKKELLQKNNKLTEQYGQVKLLNATKDKFFKIISHDLKAPFNSILGFSELLNSNYDSLDSTERIDMIGEIDRSSKFAYELLINLLTWARTQTGEIKMNKESIILKELVETCANLYGQSAVAKNIDIIVNIPTDITLTIDKNTSLIFIGNLINNAIKFTPEGGLISINTSEEEDFVRLHIVDTGVGMSSEVIKNLFKIDEGISTQGTNDEKGTGLGLILCKEFVEKNGGDISVISEVGKGSDFTVTLQK</sequence>
<keyword evidence="3" id="KW-0597">Phosphoprotein</keyword>
<gene>
    <name evidence="11" type="ORF">ALGA_3813</name>
</gene>
<evidence type="ECO:0000256" key="2">
    <source>
        <dbReference type="ARBA" id="ARBA00012438"/>
    </source>
</evidence>
<keyword evidence="7" id="KW-0175">Coiled coil</keyword>
<evidence type="ECO:0000259" key="10">
    <source>
        <dbReference type="PROSITE" id="PS50109"/>
    </source>
</evidence>
<reference evidence="11 12" key="1">
    <citation type="journal article" date="2018" name="Mar. Genomics">
        <title>Complete genome sequence of Marinifilaceae bacterium strain SPP2, isolated from the Antarctic marine sediment.</title>
        <authorList>
            <person name="Watanabe M."/>
            <person name="Kojima H."/>
            <person name="Fukui M."/>
        </authorList>
    </citation>
    <scope>NUCLEOTIDE SEQUENCE [LARGE SCALE GENOMIC DNA]</scope>
    <source>
        <strain evidence="11 12">SPP2</strain>
    </source>
</reference>
<feature type="chain" id="PRO_5012914554" description="histidine kinase" evidence="9">
    <location>
        <begin position="19"/>
        <end position="684"/>
    </location>
</feature>
<dbReference type="InterPro" id="IPR004358">
    <property type="entry name" value="Sig_transdc_His_kin-like_C"/>
</dbReference>
<name>A0A1Y1CP19_9BACT</name>
<dbReference type="KEGG" id="mbas:ALGA_3813"/>
<dbReference type="SMART" id="SM00387">
    <property type="entry name" value="HATPase_c"/>
    <property type="match status" value="1"/>
</dbReference>
<feature type="coiled-coil region" evidence="7">
    <location>
        <begin position="359"/>
        <end position="390"/>
    </location>
</feature>
<dbReference type="PROSITE" id="PS50109">
    <property type="entry name" value="HIS_KIN"/>
    <property type="match status" value="1"/>
</dbReference>
<dbReference type="Pfam" id="PF02518">
    <property type="entry name" value="HATPase_c"/>
    <property type="match status" value="1"/>
</dbReference>
<dbReference type="EC" id="2.7.13.3" evidence="2"/>
<keyword evidence="8" id="KW-0812">Transmembrane</keyword>
<dbReference type="PRINTS" id="PR00344">
    <property type="entry name" value="BCTRLSENSOR"/>
</dbReference>
<dbReference type="SUPFAM" id="SSF55874">
    <property type="entry name" value="ATPase domain of HSP90 chaperone/DNA topoisomerase II/histidine kinase"/>
    <property type="match status" value="1"/>
</dbReference>
<dbReference type="GO" id="GO:0000155">
    <property type="term" value="F:phosphorelay sensor kinase activity"/>
    <property type="evidence" value="ECO:0007669"/>
    <property type="project" value="InterPro"/>
</dbReference>
<evidence type="ECO:0000256" key="1">
    <source>
        <dbReference type="ARBA" id="ARBA00000085"/>
    </source>
</evidence>
<dbReference type="SMART" id="SM00388">
    <property type="entry name" value="HisKA"/>
    <property type="match status" value="1"/>
</dbReference>
<dbReference type="Pfam" id="PF13424">
    <property type="entry name" value="TPR_12"/>
    <property type="match status" value="2"/>
</dbReference>
<evidence type="ECO:0000256" key="7">
    <source>
        <dbReference type="SAM" id="Coils"/>
    </source>
</evidence>
<comment type="catalytic activity">
    <reaction evidence="1">
        <text>ATP + protein L-histidine = ADP + protein N-phospho-L-histidine.</text>
        <dbReference type="EC" id="2.7.13.3"/>
    </reaction>
</comment>
<feature type="signal peptide" evidence="9">
    <location>
        <begin position="1"/>
        <end position="18"/>
    </location>
</feature>
<dbReference type="CDD" id="cd00075">
    <property type="entry name" value="HATPase"/>
    <property type="match status" value="1"/>
</dbReference>
<feature type="repeat" description="TPR" evidence="6">
    <location>
        <begin position="277"/>
        <end position="310"/>
    </location>
</feature>
<evidence type="ECO:0000256" key="3">
    <source>
        <dbReference type="ARBA" id="ARBA00022553"/>
    </source>
</evidence>
<evidence type="ECO:0000256" key="6">
    <source>
        <dbReference type="PROSITE-ProRule" id="PRU00339"/>
    </source>
</evidence>
<dbReference type="Gene3D" id="1.25.40.10">
    <property type="entry name" value="Tetratricopeptide repeat domain"/>
    <property type="match status" value="2"/>
</dbReference>
<dbReference type="SUPFAM" id="SSF47384">
    <property type="entry name" value="Homodimeric domain of signal transducing histidine kinase"/>
    <property type="match status" value="1"/>
</dbReference>
<keyword evidence="4" id="KW-0677">Repeat</keyword>
<dbReference type="PANTHER" id="PTHR45641:SF19">
    <property type="entry name" value="NEPHROCYSTIN-3"/>
    <property type="match status" value="1"/>
</dbReference>
<evidence type="ECO:0000313" key="11">
    <source>
        <dbReference type="EMBL" id="BAX82105.1"/>
    </source>
</evidence>
<dbReference type="AlphaFoldDB" id="A0A1Y1CP19"/>
<dbReference type="InterPro" id="IPR011990">
    <property type="entry name" value="TPR-like_helical_dom_sf"/>
</dbReference>
<dbReference type="InterPro" id="IPR005467">
    <property type="entry name" value="His_kinase_dom"/>
</dbReference>
<dbReference type="Gene3D" id="1.10.287.130">
    <property type="match status" value="1"/>
</dbReference>
<feature type="repeat" description="TPR" evidence="6">
    <location>
        <begin position="157"/>
        <end position="190"/>
    </location>
</feature>
<keyword evidence="8" id="KW-1133">Transmembrane helix</keyword>
<protein>
    <recommendedName>
        <fullName evidence="2">histidine kinase</fullName>
        <ecNumber evidence="2">2.7.13.3</ecNumber>
    </recommendedName>
</protein>
<feature type="repeat" description="TPR" evidence="6">
    <location>
        <begin position="197"/>
        <end position="230"/>
    </location>
</feature>
<evidence type="ECO:0000256" key="5">
    <source>
        <dbReference type="ARBA" id="ARBA00022803"/>
    </source>
</evidence>
<keyword evidence="9" id="KW-0732">Signal</keyword>
<evidence type="ECO:0000256" key="8">
    <source>
        <dbReference type="SAM" id="Phobius"/>
    </source>
</evidence>
<keyword evidence="5 6" id="KW-0802">TPR repeat</keyword>
<dbReference type="Proteomes" id="UP000218267">
    <property type="component" value="Chromosome"/>
</dbReference>
<dbReference type="CDD" id="cd00082">
    <property type="entry name" value="HisKA"/>
    <property type="match status" value="1"/>
</dbReference>
<evidence type="ECO:0000256" key="4">
    <source>
        <dbReference type="ARBA" id="ARBA00022737"/>
    </source>
</evidence>
<dbReference type="PROSITE" id="PS50005">
    <property type="entry name" value="TPR"/>
    <property type="match status" value="5"/>
</dbReference>
<dbReference type="InterPro" id="IPR036097">
    <property type="entry name" value="HisK_dim/P_sf"/>
</dbReference>
<feature type="coiled-coil region" evidence="7">
    <location>
        <begin position="420"/>
        <end position="451"/>
    </location>
</feature>
<dbReference type="SUPFAM" id="SSF48452">
    <property type="entry name" value="TPR-like"/>
    <property type="match status" value="2"/>
</dbReference>
<dbReference type="EMBL" id="AP018042">
    <property type="protein sequence ID" value="BAX82105.1"/>
    <property type="molecule type" value="Genomic_DNA"/>
</dbReference>
<evidence type="ECO:0000256" key="9">
    <source>
        <dbReference type="SAM" id="SignalP"/>
    </source>
</evidence>
<reference evidence="12" key="2">
    <citation type="journal article" date="2020" name="Antonie Van Leeuwenhoek">
        <title>Labilibaculum antarcticum sp. nov., a novel facultative anaerobic, psychrotorelant bacterium isolated from marine sediment of Antarctica.</title>
        <authorList>
            <person name="Watanabe M."/>
            <person name="Kojima H."/>
            <person name="Fukui M."/>
        </authorList>
    </citation>
    <scope>NUCLEOTIDE SEQUENCE [LARGE SCALE GENOMIC DNA]</scope>
    <source>
        <strain evidence="12">SPP2</strain>
    </source>
</reference>
<dbReference type="InterPro" id="IPR019734">
    <property type="entry name" value="TPR_rpt"/>
</dbReference>
<feature type="domain" description="Histidine kinase" evidence="10">
    <location>
        <begin position="468"/>
        <end position="684"/>
    </location>
</feature>
<dbReference type="Gene3D" id="3.30.565.10">
    <property type="entry name" value="Histidine kinase-like ATPase, C-terminal domain"/>
    <property type="match status" value="1"/>
</dbReference>
<dbReference type="InterPro" id="IPR003594">
    <property type="entry name" value="HATPase_dom"/>
</dbReference>
<feature type="repeat" description="TPR" evidence="6">
    <location>
        <begin position="117"/>
        <end position="150"/>
    </location>
</feature>
<dbReference type="Pfam" id="PF13181">
    <property type="entry name" value="TPR_8"/>
    <property type="match status" value="2"/>
</dbReference>
<dbReference type="PANTHER" id="PTHR45641">
    <property type="entry name" value="TETRATRICOPEPTIDE REPEAT PROTEIN (AFU_ORTHOLOGUE AFUA_6G03870)"/>
    <property type="match status" value="1"/>
</dbReference>
<keyword evidence="12" id="KW-1185">Reference proteome</keyword>
<organism evidence="11 12">
    <name type="scientific">Labilibaculum antarcticum</name>
    <dbReference type="NCBI Taxonomy" id="1717717"/>
    <lineage>
        <taxon>Bacteria</taxon>
        <taxon>Pseudomonadati</taxon>
        <taxon>Bacteroidota</taxon>
        <taxon>Bacteroidia</taxon>
        <taxon>Marinilabiliales</taxon>
        <taxon>Marinifilaceae</taxon>
        <taxon>Labilibaculum</taxon>
    </lineage>
</organism>
<accession>A0A1Y1CP19</accession>
<dbReference type="SMART" id="SM00028">
    <property type="entry name" value="TPR"/>
    <property type="match status" value="7"/>
</dbReference>
<feature type="transmembrane region" description="Helical" evidence="8">
    <location>
        <begin position="399"/>
        <end position="417"/>
    </location>
</feature>
<feature type="repeat" description="TPR" evidence="6">
    <location>
        <begin position="237"/>
        <end position="270"/>
    </location>
</feature>